<accession>A0A162FAK6</accession>
<sequence>MSIYQHFREEERSFVDQVLSWQKEVKYHYSEKLTDFLDPRQQEIIQLIIGNDDEISLAFFGGMGEVERKRAFLAPPYIEVNEESFDCTLFELNYPVKFLQLQHRDILGSLMAIGLKREKFGDIFIKDERIQFITAKEVASFVEVNVTSIGKASVKLQKQPFGEQLQVIENWSEASGTLSSLRLDAVISEIYRLSRSKVDPLLKKGYVKVNWKVIESGSYQLTERDHLSVRSYGRSQLLQIEGTTKKGKIRVSYRVKK</sequence>
<dbReference type="Pfam" id="PF17774">
    <property type="entry name" value="YlmH_RBD"/>
    <property type="match status" value="1"/>
</dbReference>
<dbReference type="Proteomes" id="UP000075806">
    <property type="component" value="Unassembled WGS sequence"/>
</dbReference>
<dbReference type="SUPFAM" id="SSF55174">
    <property type="entry name" value="Alpha-L RNA-binding motif"/>
    <property type="match status" value="1"/>
</dbReference>
<dbReference type="PANTHER" id="PTHR13633:SF3">
    <property type="entry name" value="MITOCHONDRIAL TRANSCRIPTION RESCUE FACTOR 1"/>
    <property type="match status" value="1"/>
</dbReference>
<proteinExistence type="predicted"/>
<dbReference type="RefSeq" id="WP_061947363.1">
    <property type="nucleotide sequence ID" value="NZ_LTAO01000001.1"/>
</dbReference>
<dbReference type="Gene3D" id="3.10.290.10">
    <property type="entry name" value="RNA-binding S4 domain"/>
    <property type="match status" value="1"/>
</dbReference>
<dbReference type="Pfam" id="PF21278">
    <property type="entry name" value="YlmH_1st"/>
    <property type="match status" value="1"/>
</dbReference>
<reference evidence="3" key="1">
    <citation type="submission" date="2016-02" db="EMBL/GenBank/DDBJ databases">
        <title>Genome sequence of Bacillus trypoxylicola KCTC 13244(T).</title>
        <authorList>
            <person name="Jeong H."/>
            <person name="Park S.-H."/>
            <person name="Choi S.-K."/>
        </authorList>
    </citation>
    <scope>NUCLEOTIDE SEQUENCE [LARGE SCALE GENOMIC DNA]</scope>
    <source>
        <strain evidence="3">KCTC 13244</strain>
    </source>
</reference>
<dbReference type="PANTHER" id="PTHR13633">
    <property type="entry name" value="MITOCHONDRIAL TRANSCRIPTION RESCUE FACTOR 1"/>
    <property type="match status" value="1"/>
</dbReference>
<dbReference type="SMART" id="SM00363">
    <property type="entry name" value="S4"/>
    <property type="match status" value="1"/>
</dbReference>
<dbReference type="EMBL" id="LTAO01000001">
    <property type="protein sequence ID" value="KYG35160.1"/>
    <property type="molecule type" value="Genomic_DNA"/>
</dbReference>
<feature type="domain" description="RNA-binding S4" evidence="2">
    <location>
        <begin position="181"/>
        <end position="238"/>
    </location>
</feature>
<comment type="caution">
    <text evidence="3">The sequence shown here is derived from an EMBL/GenBank/DDBJ whole genome shotgun (WGS) entry which is preliminary data.</text>
</comment>
<keyword evidence="1" id="KW-0694">RNA-binding</keyword>
<name>A0A162FAK6_9BACI</name>
<gene>
    <name evidence="3" type="ORF">AZF04_02145</name>
</gene>
<dbReference type="PROSITE" id="PS50889">
    <property type="entry name" value="S4"/>
    <property type="match status" value="1"/>
</dbReference>
<evidence type="ECO:0000259" key="2">
    <source>
        <dbReference type="SMART" id="SM00363"/>
    </source>
</evidence>
<dbReference type="OrthoDB" id="9812787at2"/>
<dbReference type="CDD" id="cd00165">
    <property type="entry name" value="S4"/>
    <property type="match status" value="1"/>
</dbReference>
<dbReference type="Gene3D" id="3.30.1370.160">
    <property type="match status" value="1"/>
</dbReference>
<evidence type="ECO:0000313" key="3">
    <source>
        <dbReference type="EMBL" id="KYG35160.1"/>
    </source>
</evidence>
<evidence type="ECO:0000256" key="1">
    <source>
        <dbReference type="PROSITE-ProRule" id="PRU00182"/>
    </source>
</evidence>
<dbReference type="InterPro" id="IPR048443">
    <property type="entry name" value="RqcP2_N"/>
</dbReference>
<dbReference type="AlphaFoldDB" id="A0A162FAK6"/>
<dbReference type="InterPro" id="IPR002942">
    <property type="entry name" value="S4_RNA-bd"/>
</dbReference>
<dbReference type="STRING" id="519424.AZF04_02145"/>
<keyword evidence="4" id="KW-1185">Reference proteome</keyword>
<organism evidence="3 4">
    <name type="scientific">Alkalihalobacillus trypoxylicola</name>
    <dbReference type="NCBI Taxonomy" id="519424"/>
    <lineage>
        <taxon>Bacteria</taxon>
        <taxon>Bacillati</taxon>
        <taxon>Bacillota</taxon>
        <taxon>Bacilli</taxon>
        <taxon>Bacillales</taxon>
        <taxon>Bacillaceae</taxon>
        <taxon>Alkalihalobacillus</taxon>
    </lineage>
</organism>
<protein>
    <submittedName>
        <fullName evidence="3">RNA-binding protein</fullName>
    </submittedName>
</protein>
<dbReference type="GO" id="GO:0003723">
    <property type="term" value="F:RNA binding"/>
    <property type="evidence" value="ECO:0007669"/>
    <property type="project" value="UniProtKB-KW"/>
</dbReference>
<evidence type="ECO:0000313" key="4">
    <source>
        <dbReference type="Proteomes" id="UP000075806"/>
    </source>
</evidence>
<dbReference type="InterPro" id="IPR012677">
    <property type="entry name" value="Nucleotide-bd_a/b_plait_sf"/>
</dbReference>
<dbReference type="InterPro" id="IPR036986">
    <property type="entry name" value="S4_RNA-bd_sf"/>
</dbReference>
<dbReference type="Pfam" id="PF01479">
    <property type="entry name" value="S4"/>
    <property type="match status" value="1"/>
</dbReference>
<dbReference type="InterPro" id="IPR040591">
    <property type="entry name" value="RqcP2_RBD"/>
</dbReference>
<dbReference type="Gene3D" id="3.30.70.330">
    <property type="match status" value="1"/>
</dbReference>